<keyword evidence="2" id="KW-1185">Reference proteome</keyword>
<proteinExistence type="predicted"/>
<evidence type="ECO:0000313" key="2">
    <source>
        <dbReference type="Proteomes" id="UP001157502"/>
    </source>
</evidence>
<dbReference type="EMBL" id="CM055755">
    <property type="protein sequence ID" value="KAJ7990374.1"/>
    <property type="molecule type" value="Genomic_DNA"/>
</dbReference>
<dbReference type="Proteomes" id="UP001157502">
    <property type="component" value="Chromosome 28"/>
</dbReference>
<reference evidence="1" key="1">
    <citation type="submission" date="2021-05" db="EMBL/GenBank/DDBJ databases">
        <authorList>
            <person name="Pan Q."/>
            <person name="Jouanno E."/>
            <person name="Zahm M."/>
            <person name="Klopp C."/>
            <person name="Cabau C."/>
            <person name="Louis A."/>
            <person name="Berthelot C."/>
            <person name="Parey E."/>
            <person name="Roest Crollius H."/>
            <person name="Montfort J."/>
            <person name="Robinson-Rechavi M."/>
            <person name="Bouchez O."/>
            <person name="Lampietro C."/>
            <person name="Lopez Roques C."/>
            <person name="Donnadieu C."/>
            <person name="Postlethwait J."/>
            <person name="Bobe J."/>
            <person name="Dillon D."/>
            <person name="Chandos A."/>
            <person name="von Hippel F."/>
            <person name="Guiguen Y."/>
        </authorList>
    </citation>
    <scope>NUCLEOTIDE SEQUENCE</scope>
    <source>
        <strain evidence="1">YG-Jan2019</strain>
    </source>
</reference>
<name>A0ACC2FG94_DALPE</name>
<organism evidence="1 2">
    <name type="scientific">Dallia pectoralis</name>
    <name type="common">Alaska blackfish</name>
    <dbReference type="NCBI Taxonomy" id="75939"/>
    <lineage>
        <taxon>Eukaryota</taxon>
        <taxon>Metazoa</taxon>
        <taxon>Chordata</taxon>
        <taxon>Craniata</taxon>
        <taxon>Vertebrata</taxon>
        <taxon>Euteleostomi</taxon>
        <taxon>Actinopterygii</taxon>
        <taxon>Neopterygii</taxon>
        <taxon>Teleostei</taxon>
        <taxon>Protacanthopterygii</taxon>
        <taxon>Esociformes</taxon>
        <taxon>Umbridae</taxon>
        <taxon>Dallia</taxon>
    </lineage>
</organism>
<gene>
    <name evidence="1" type="ORF">DPEC_G00299630</name>
</gene>
<evidence type="ECO:0000313" key="1">
    <source>
        <dbReference type="EMBL" id="KAJ7990374.1"/>
    </source>
</evidence>
<sequence length="111" mass="12426">MHEAAAIRYDRGEVAGRRAEGRRRLARDKVPCRGLNIPSAITPVASAPSVPLPHLRPLFRAPRQISRLECVSSLASRRNRHKFIRWGRRHRKICYAGDAANVIGLQSTAPL</sequence>
<comment type="caution">
    <text evidence="1">The sequence shown here is derived from an EMBL/GenBank/DDBJ whole genome shotgun (WGS) entry which is preliminary data.</text>
</comment>
<protein>
    <submittedName>
        <fullName evidence="1">Uncharacterized protein</fullName>
    </submittedName>
</protein>
<accession>A0ACC2FG94</accession>